<dbReference type="Proteomes" id="UP000239156">
    <property type="component" value="Unassembled WGS sequence"/>
</dbReference>
<dbReference type="Gene3D" id="2.130.10.10">
    <property type="entry name" value="YVTN repeat-like/Quinoprotein amine dehydrogenase"/>
    <property type="match status" value="1"/>
</dbReference>
<feature type="non-terminal residue" evidence="5">
    <location>
        <position position="1"/>
    </location>
</feature>
<feature type="region of interest" description="Disordered" evidence="4">
    <location>
        <begin position="346"/>
        <end position="366"/>
    </location>
</feature>
<keyword evidence="6" id="KW-1185">Reference proteome</keyword>
<dbReference type="PANTHER" id="PTHR19919">
    <property type="entry name" value="WD REPEAT CONTAINING PROTEIN"/>
    <property type="match status" value="1"/>
</dbReference>
<evidence type="ECO:0000256" key="1">
    <source>
        <dbReference type="ARBA" id="ARBA00022574"/>
    </source>
</evidence>
<accession>A0A2S4UM46</accession>
<name>A0A2S4UM46_9BASI</name>
<feature type="repeat" description="WD" evidence="3">
    <location>
        <begin position="154"/>
        <end position="196"/>
    </location>
</feature>
<dbReference type="InterPro" id="IPR015943">
    <property type="entry name" value="WD40/YVTN_repeat-like_dom_sf"/>
</dbReference>
<dbReference type="InterPro" id="IPR045159">
    <property type="entry name" value="DCAF7-like"/>
</dbReference>
<dbReference type="InterPro" id="IPR019775">
    <property type="entry name" value="WD40_repeat_CS"/>
</dbReference>
<evidence type="ECO:0000313" key="5">
    <source>
        <dbReference type="EMBL" id="POV98385.1"/>
    </source>
</evidence>
<dbReference type="VEuPathDB" id="FungiDB:PSTT_14490"/>
<proteinExistence type="predicted"/>
<dbReference type="InterPro" id="IPR036322">
    <property type="entry name" value="WD40_repeat_dom_sf"/>
</dbReference>
<feature type="compositionally biased region" description="Polar residues" evidence="4">
    <location>
        <begin position="66"/>
        <end position="87"/>
    </location>
</feature>
<gene>
    <name evidence="5" type="ORF">PSTT_14490</name>
</gene>
<dbReference type="SUPFAM" id="SSF50978">
    <property type="entry name" value="WD40 repeat-like"/>
    <property type="match status" value="1"/>
</dbReference>
<organism evidence="5 6">
    <name type="scientific">Puccinia striiformis</name>
    <dbReference type="NCBI Taxonomy" id="27350"/>
    <lineage>
        <taxon>Eukaryota</taxon>
        <taxon>Fungi</taxon>
        <taxon>Dikarya</taxon>
        <taxon>Basidiomycota</taxon>
        <taxon>Pucciniomycotina</taxon>
        <taxon>Pucciniomycetes</taxon>
        <taxon>Pucciniales</taxon>
        <taxon>Pucciniaceae</taxon>
        <taxon>Puccinia</taxon>
    </lineage>
</organism>
<dbReference type="PROSITE" id="PS50294">
    <property type="entry name" value="WD_REPEATS_REGION"/>
    <property type="match status" value="1"/>
</dbReference>
<reference evidence="5" key="1">
    <citation type="submission" date="2017-12" db="EMBL/GenBank/DDBJ databases">
        <title>Gene loss provides genomic basis for host adaptation in cereal stripe rust fungi.</title>
        <authorList>
            <person name="Xia C."/>
        </authorList>
    </citation>
    <scope>NUCLEOTIDE SEQUENCE [LARGE SCALE GENOMIC DNA]</scope>
    <source>
        <strain evidence="5">93-210</strain>
    </source>
</reference>
<keyword evidence="2" id="KW-0677">Repeat</keyword>
<evidence type="ECO:0000256" key="2">
    <source>
        <dbReference type="ARBA" id="ARBA00022737"/>
    </source>
</evidence>
<comment type="caution">
    <text evidence="5">The sequence shown here is derived from an EMBL/GenBank/DDBJ whole genome shotgun (WGS) entry which is preliminary data.</text>
</comment>
<feature type="repeat" description="WD" evidence="3">
    <location>
        <begin position="309"/>
        <end position="343"/>
    </location>
</feature>
<dbReference type="SMART" id="SM00320">
    <property type="entry name" value="WD40"/>
    <property type="match status" value="3"/>
</dbReference>
<feature type="non-terminal residue" evidence="5">
    <location>
        <position position="420"/>
    </location>
</feature>
<protein>
    <submittedName>
        <fullName evidence="5">Uncharacterized protein</fullName>
    </submittedName>
</protein>
<dbReference type="InterPro" id="IPR001680">
    <property type="entry name" value="WD40_rpt"/>
</dbReference>
<evidence type="ECO:0000256" key="4">
    <source>
        <dbReference type="SAM" id="MobiDB-lite"/>
    </source>
</evidence>
<evidence type="ECO:0000256" key="3">
    <source>
        <dbReference type="PROSITE-ProRule" id="PRU00221"/>
    </source>
</evidence>
<dbReference type="PROSITE" id="PS00678">
    <property type="entry name" value="WD_REPEATS_1"/>
    <property type="match status" value="2"/>
</dbReference>
<dbReference type="PROSITE" id="PS50082">
    <property type="entry name" value="WD_REPEATS_2"/>
    <property type="match status" value="3"/>
</dbReference>
<dbReference type="AlphaFoldDB" id="A0A2S4UM46"/>
<evidence type="ECO:0000313" key="6">
    <source>
        <dbReference type="Proteomes" id="UP000239156"/>
    </source>
</evidence>
<feature type="repeat" description="WD" evidence="3">
    <location>
        <begin position="197"/>
        <end position="239"/>
    </location>
</feature>
<feature type="region of interest" description="Disordered" evidence="4">
    <location>
        <begin position="54"/>
        <end position="87"/>
    </location>
</feature>
<sequence>NTTTEPNKNQIVYLSAERSSRLKSKIKYHSGKAPSLVSMGPEVIDYESPINGANSNSYDPYDDPMNSFTSKQTSPSIPRSGHRNSSYPPTALAFSPIRLSESLQASSSSGQMVRTREMLATSSECIRLWISLKVSPIRMIVLWLVPRSQMANSKADYSAPLTSFSWSQLDPSLIVTSSIDTTCTVWDISSNSAITQLIAHDREVYDVCWSSASREIFASVGADGSVRMFDLRSLDHSTILYEAQGGPFQAARNGAGSTPISPAGSGAAAPLLRLKFNPVDPNYIAVCSAVGADVQLLDVRAPGVPIVELRAHQAPVNGIAWSGDGNVLGTCSDDCQVLIWDLSGVPSLGGGPPPPQPNTRSTTPHTKTIREPILAYTAPREVNALTWSEANRDWVAIGMGRRRVNTNVPTLSQSDLQRQG</sequence>
<dbReference type="EMBL" id="PKSL01000228">
    <property type="protein sequence ID" value="POV98385.1"/>
    <property type="molecule type" value="Genomic_DNA"/>
</dbReference>
<keyword evidence="1 3" id="KW-0853">WD repeat</keyword>
<dbReference type="Pfam" id="PF00400">
    <property type="entry name" value="WD40"/>
    <property type="match status" value="2"/>
</dbReference>